<proteinExistence type="predicted"/>
<dbReference type="EMBL" id="AAKEYQ010000062">
    <property type="protein sequence ID" value="ECR2128757.1"/>
    <property type="molecule type" value="Genomic_DNA"/>
</dbReference>
<keyword evidence="1" id="KW-0812">Transmembrane</keyword>
<dbReference type="EMBL" id="AAKDJR010000008">
    <property type="protein sequence ID" value="ECQ8878507.1"/>
    <property type="molecule type" value="Genomic_DNA"/>
</dbReference>
<sequence length="117" mass="14014">MIDFIINFAYSFGGVMGGWLVTHFYYKKNKEEQHEQKIKDKLESLCEEIRYAYRSKGNKRKSKLQDISFISVKIQRKLLGSLVMDLQDILYKNLDSKEQTISEVLQMFKKHYPKYFD</sequence>
<keyword evidence="1" id="KW-1133">Transmembrane helix</keyword>
<protein>
    <submittedName>
        <fullName evidence="6">Uncharacterized protein</fullName>
    </submittedName>
</protein>
<organism evidence="6">
    <name type="scientific">Campylobacter jejuni</name>
    <dbReference type="NCBI Taxonomy" id="197"/>
    <lineage>
        <taxon>Bacteria</taxon>
        <taxon>Pseudomonadati</taxon>
        <taxon>Campylobacterota</taxon>
        <taxon>Epsilonproteobacteria</taxon>
        <taxon>Campylobacterales</taxon>
        <taxon>Campylobacteraceae</taxon>
        <taxon>Campylobacter</taxon>
    </lineage>
</organism>
<evidence type="ECO:0000313" key="5">
    <source>
        <dbReference type="EMBL" id="ECR2128757.1"/>
    </source>
</evidence>
<gene>
    <name evidence="4" type="ORF">F0F31_04675</name>
    <name evidence="3" type="ORF">F0G84_03410</name>
    <name evidence="5" type="ORF">F0N48_09210</name>
    <name evidence="6" type="ORF">F1N36_06560</name>
    <name evidence="2" type="ORF">FKJ47_09150</name>
</gene>
<evidence type="ECO:0000313" key="6">
    <source>
        <dbReference type="EMBL" id="ECR2857913.1"/>
    </source>
</evidence>
<evidence type="ECO:0000313" key="3">
    <source>
        <dbReference type="EMBL" id="ECQ8878507.1"/>
    </source>
</evidence>
<reference evidence="2" key="1">
    <citation type="submission" date="2019-06" db="EMBL/GenBank/DDBJ databases">
        <authorList>
            <consortium name="NARMS: The National Antimicrobial Resistance Monitoring System"/>
        </authorList>
    </citation>
    <scope>NUCLEOTIDE SEQUENCE</scope>
    <source>
        <strain evidence="2">FSIS11921961</strain>
    </source>
</reference>
<accession>A0A5Z1PCX1</accession>
<comment type="caution">
    <text evidence="6">The sequence shown here is derived from an EMBL/GenBank/DDBJ whole genome shotgun (WGS) entry which is preliminary data.</text>
</comment>
<dbReference type="EMBL" id="AAKDMM010000005">
    <property type="protein sequence ID" value="ECQ9106129.1"/>
    <property type="molecule type" value="Genomic_DNA"/>
</dbReference>
<keyword evidence="1" id="KW-0472">Membrane</keyword>
<evidence type="ECO:0000313" key="4">
    <source>
        <dbReference type="EMBL" id="ECQ9106129.1"/>
    </source>
</evidence>
<dbReference type="RefSeq" id="WP_044260198.1">
    <property type="nucleotide sequence ID" value="NZ_CP186709.1"/>
</dbReference>
<dbReference type="EMBL" id="AAJERN010000030">
    <property type="protein sequence ID" value="ECL0462968.1"/>
    <property type="molecule type" value="Genomic_DNA"/>
</dbReference>
<name>A0A5Z1PCX1_CAMJU</name>
<reference evidence="6" key="2">
    <citation type="submission" date="2019-09" db="EMBL/GenBank/DDBJ databases">
        <authorList>
            <person name="Ashton P.M."/>
            <person name="Dallman T."/>
            <person name="Nair S."/>
            <person name="De Pinna E."/>
            <person name="Peters T."/>
            <person name="Grant K."/>
        </authorList>
    </citation>
    <scope>NUCLEOTIDE SEQUENCE</scope>
    <source>
        <strain evidence="6">183682</strain>
        <strain evidence="5">221506</strain>
        <strain evidence="4">241882</strain>
        <strain evidence="3">241940</strain>
    </source>
</reference>
<evidence type="ECO:0000256" key="1">
    <source>
        <dbReference type="SAM" id="Phobius"/>
    </source>
</evidence>
<evidence type="ECO:0000313" key="2">
    <source>
        <dbReference type="EMBL" id="ECL0462968.1"/>
    </source>
</evidence>
<dbReference type="EMBL" id="AAKFIP010000021">
    <property type="protein sequence ID" value="ECR2857913.1"/>
    <property type="molecule type" value="Genomic_DNA"/>
</dbReference>
<feature type="transmembrane region" description="Helical" evidence="1">
    <location>
        <begin position="6"/>
        <end position="26"/>
    </location>
</feature>
<dbReference type="AlphaFoldDB" id="A0A5Z1PCX1"/>